<evidence type="ECO:0000256" key="1">
    <source>
        <dbReference type="SAM" id="Coils"/>
    </source>
</evidence>
<keyword evidence="5" id="KW-1185">Reference proteome</keyword>
<gene>
    <name evidence="4" type="ORF">GEV33_003427</name>
</gene>
<dbReference type="InterPro" id="IPR036691">
    <property type="entry name" value="Endo/exonu/phosph_ase_sf"/>
</dbReference>
<evidence type="ECO:0000313" key="4">
    <source>
        <dbReference type="EMBL" id="KAH0819364.1"/>
    </source>
</evidence>
<dbReference type="AlphaFoldDB" id="A0A8J6HRG6"/>
<feature type="region of interest" description="Disordered" evidence="2">
    <location>
        <begin position="77"/>
        <end position="106"/>
    </location>
</feature>
<dbReference type="SUPFAM" id="SSF56219">
    <property type="entry name" value="DNase I-like"/>
    <property type="match status" value="1"/>
</dbReference>
<reference evidence="4" key="1">
    <citation type="journal article" date="2020" name="J Insects Food Feed">
        <title>The yellow mealworm (Tenebrio molitor) genome: a resource for the emerging insects as food and feed industry.</title>
        <authorList>
            <person name="Eriksson T."/>
            <person name="Andere A."/>
            <person name="Kelstrup H."/>
            <person name="Emery V."/>
            <person name="Picard C."/>
        </authorList>
    </citation>
    <scope>NUCLEOTIDE SEQUENCE</scope>
    <source>
        <strain evidence="4">Stoneville</strain>
        <tissue evidence="4">Whole head</tissue>
    </source>
</reference>
<dbReference type="PANTHER" id="PTHR19446">
    <property type="entry name" value="REVERSE TRANSCRIPTASES"/>
    <property type="match status" value="1"/>
</dbReference>
<feature type="region of interest" description="Disordered" evidence="2">
    <location>
        <begin position="224"/>
        <end position="272"/>
    </location>
</feature>
<dbReference type="Pfam" id="PF00078">
    <property type="entry name" value="RVT_1"/>
    <property type="match status" value="1"/>
</dbReference>
<accession>A0A8J6HRG6</accession>
<sequence length="944" mass="104899">MTNDTPDTQPTLQDVLSQMSAQIAALTQEVQELRGVKQEVHELHCLADARLMLLKESQAPRTRLLNLVPARSLHQLPKKLKRPQAPQVNPNRSAPAKQVAQDKPPAEKKIPPIIIRDAAKWASVLSAITTRQIKFSKAKTCIDGTHLNTVTVDDFRALTHLLEERKVPYHSFVLPEQKTIRAVLWTVPCEITIDDLEEQGLAPIKVTRMISFKSKKPLPLVLVEIPKDKGSSGTQTATKTRHGPRETIRHHRSPRQALSHRNHPATNNNPRKSFADAALSKKSAPLAPRKTTPRQPPAIGKALTEILNAIRTSNTKEEILVQQSSVRSLQIAFYNARGLGSSRNKLEVFADDHDLDAFLVSETNLQPGIPDPNIRGFELYRNDPACGPGGGTAIYVCRKIQHHQIALPVLQNMETTPVTIETANGTLLRENDITEVLDFGTSVMAWGDFNAKHEAGAAPLEATYYDAREFHADTLDNALLKNMPFQTRLHASQALDSDHLPVLMYNANRNSTVQITNWPRFGPVPPIESVEDLESAAGALEEKIKSAMSNSTRTRVEPQKKENLPTTRSGRMVKALRANKKPLPPIHVQAENRRRQPGSIEEIEEILSEPNDTPITPTSPEEIREIIGSLKVKKAPGPDDIPNTSLKLMADKVVVALTAIINASLRRCHLTNQRRSTGAIFLDVAKAFDTVWHEGLVYKLHMAGLQLAMVKLINSFSKTAFCTRKSNTHSTEPEIEAGVPQGLVLSPTLYAIFTADFPKPDGTKIALYADDTAILTLEHAKTRAHIVREKLNSLVCRRSKLSTKNKITIYRTIIRPAMKYDPAVWSNVSNTQLQKLQVVHTATHGQNIPFQGRLQFQRTSLASPKGVARNYEEDNCTPLDALVTLLKFSRDASTETQEQLTQTEEVSMDFISPEFEDLPVEDTQGLAYVAGWVLKNIDTPDCDN</sequence>
<feature type="domain" description="Reverse transcriptase" evidence="3">
    <location>
        <begin position="560"/>
        <end position="830"/>
    </location>
</feature>
<comment type="caution">
    <text evidence="4">The sequence shown here is derived from an EMBL/GenBank/DDBJ whole genome shotgun (WGS) entry which is preliminary data.</text>
</comment>
<protein>
    <recommendedName>
        <fullName evidence="3">Reverse transcriptase domain-containing protein</fullName>
    </recommendedName>
</protein>
<organism evidence="4 5">
    <name type="scientific">Tenebrio molitor</name>
    <name type="common">Yellow mealworm beetle</name>
    <dbReference type="NCBI Taxonomy" id="7067"/>
    <lineage>
        <taxon>Eukaryota</taxon>
        <taxon>Metazoa</taxon>
        <taxon>Ecdysozoa</taxon>
        <taxon>Arthropoda</taxon>
        <taxon>Hexapoda</taxon>
        <taxon>Insecta</taxon>
        <taxon>Pterygota</taxon>
        <taxon>Neoptera</taxon>
        <taxon>Endopterygota</taxon>
        <taxon>Coleoptera</taxon>
        <taxon>Polyphaga</taxon>
        <taxon>Cucujiformia</taxon>
        <taxon>Tenebrionidae</taxon>
        <taxon>Tenebrio</taxon>
    </lineage>
</organism>
<dbReference type="InterPro" id="IPR000477">
    <property type="entry name" value="RT_dom"/>
</dbReference>
<evidence type="ECO:0000259" key="3">
    <source>
        <dbReference type="PROSITE" id="PS50878"/>
    </source>
</evidence>
<keyword evidence="1" id="KW-0175">Coiled coil</keyword>
<evidence type="ECO:0000256" key="2">
    <source>
        <dbReference type="SAM" id="MobiDB-lite"/>
    </source>
</evidence>
<dbReference type="Gene3D" id="3.60.10.10">
    <property type="entry name" value="Endonuclease/exonuclease/phosphatase"/>
    <property type="match status" value="1"/>
</dbReference>
<proteinExistence type="predicted"/>
<feature type="coiled-coil region" evidence="1">
    <location>
        <begin position="16"/>
        <end position="43"/>
    </location>
</feature>
<reference evidence="4" key="2">
    <citation type="submission" date="2021-08" db="EMBL/GenBank/DDBJ databases">
        <authorList>
            <person name="Eriksson T."/>
        </authorList>
    </citation>
    <scope>NUCLEOTIDE SEQUENCE</scope>
    <source>
        <strain evidence="4">Stoneville</strain>
        <tissue evidence="4">Whole head</tissue>
    </source>
</reference>
<dbReference type="EMBL" id="JABDTM020014730">
    <property type="protein sequence ID" value="KAH0819364.1"/>
    <property type="molecule type" value="Genomic_DNA"/>
</dbReference>
<feature type="compositionally biased region" description="Basic residues" evidence="2">
    <location>
        <begin position="248"/>
        <end position="263"/>
    </location>
</feature>
<dbReference type="PROSITE" id="PS50878">
    <property type="entry name" value="RT_POL"/>
    <property type="match status" value="1"/>
</dbReference>
<evidence type="ECO:0000313" key="5">
    <source>
        <dbReference type="Proteomes" id="UP000719412"/>
    </source>
</evidence>
<dbReference type="Proteomes" id="UP000719412">
    <property type="component" value="Unassembled WGS sequence"/>
</dbReference>
<name>A0A8J6HRG6_TENMO</name>